<feature type="compositionally biased region" description="Polar residues" evidence="1">
    <location>
        <begin position="67"/>
        <end position="77"/>
    </location>
</feature>
<feature type="compositionally biased region" description="Polar residues" evidence="1">
    <location>
        <begin position="21"/>
        <end position="45"/>
    </location>
</feature>
<dbReference type="Proteomes" id="UP000701801">
    <property type="component" value="Unassembled WGS sequence"/>
</dbReference>
<reference evidence="2" key="1">
    <citation type="submission" date="2021-07" db="EMBL/GenBank/DDBJ databases">
        <authorList>
            <person name="Durling M."/>
        </authorList>
    </citation>
    <scope>NUCLEOTIDE SEQUENCE</scope>
</reference>
<evidence type="ECO:0000313" key="2">
    <source>
        <dbReference type="EMBL" id="CAG8971959.1"/>
    </source>
</evidence>
<organism evidence="2 3">
    <name type="scientific">Hymenoscyphus albidus</name>
    <dbReference type="NCBI Taxonomy" id="595503"/>
    <lineage>
        <taxon>Eukaryota</taxon>
        <taxon>Fungi</taxon>
        <taxon>Dikarya</taxon>
        <taxon>Ascomycota</taxon>
        <taxon>Pezizomycotina</taxon>
        <taxon>Leotiomycetes</taxon>
        <taxon>Helotiales</taxon>
        <taxon>Helotiaceae</taxon>
        <taxon>Hymenoscyphus</taxon>
    </lineage>
</organism>
<feature type="compositionally biased region" description="Polar residues" evidence="1">
    <location>
        <begin position="1"/>
        <end position="12"/>
    </location>
</feature>
<accession>A0A9N9LB33</accession>
<evidence type="ECO:0000313" key="3">
    <source>
        <dbReference type="Proteomes" id="UP000701801"/>
    </source>
</evidence>
<dbReference type="OrthoDB" id="10307640at2759"/>
<keyword evidence="3" id="KW-1185">Reference proteome</keyword>
<dbReference type="AlphaFoldDB" id="A0A9N9LB33"/>
<proteinExistence type="predicted"/>
<protein>
    <submittedName>
        <fullName evidence="2">Uncharacterized protein</fullName>
    </submittedName>
</protein>
<evidence type="ECO:0000256" key="1">
    <source>
        <dbReference type="SAM" id="MobiDB-lite"/>
    </source>
</evidence>
<gene>
    <name evidence="2" type="ORF">HYALB_00003295</name>
</gene>
<sequence length="132" mass="13788">MSPPNILQTSIISGAPPVMVDQSSAEKATQKSSSGSTPATNSPNTFLKIIDMPPNESIKSSNKKTAHSYNSPTTRNGNYSAVMALLEKSGYGSATSKAISNASNEDRVGYTKVAKEDKDTSDITGKLGTMGV</sequence>
<dbReference type="EMBL" id="CAJVRM010000031">
    <property type="protein sequence ID" value="CAG8971959.1"/>
    <property type="molecule type" value="Genomic_DNA"/>
</dbReference>
<name>A0A9N9LB33_9HELO</name>
<comment type="caution">
    <text evidence="2">The sequence shown here is derived from an EMBL/GenBank/DDBJ whole genome shotgun (WGS) entry which is preliminary data.</text>
</comment>
<feature type="region of interest" description="Disordered" evidence="1">
    <location>
        <begin position="1"/>
        <end position="77"/>
    </location>
</feature>